<keyword evidence="2" id="KW-0132">Cell division</keyword>
<dbReference type="PANTHER" id="PTHR13504">
    <property type="entry name" value="FIDO DOMAIN-CONTAINING PROTEIN DDB_G0283145"/>
    <property type="match status" value="1"/>
</dbReference>
<dbReference type="Gene3D" id="1.10.10.10">
    <property type="entry name" value="Winged helix-like DNA-binding domain superfamily/Winged helix DNA-binding domain"/>
    <property type="match status" value="1"/>
</dbReference>
<organism evidence="2 3">
    <name type="scientific">Claveliimonas bilis</name>
    <dbReference type="NCBI Taxonomy" id="3028070"/>
    <lineage>
        <taxon>Bacteria</taxon>
        <taxon>Bacillati</taxon>
        <taxon>Bacillota</taxon>
        <taxon>Clostridia</taxon>
        <taxon>Lachnospirales</taxon>
        <taxon>Lachnospiraceae</taxon>
        <taxon>Claveliimonas</taxon>
    </lineage>
</organism>
<evidence type="ECO:0000313" key="2">
    <source>
        <dbReference type="EMBL" id="BDZ78165.1"/>
    </source>
</evidence>
<dbReference type="SUPFAM" id="SSF140931">
    <property type="entry name" value="Fic-like"/>
    <property type="match status" value="1"/>
</dbReference>
<dbReference type="Pfam" id="PF02661">
    <property type="entry name" value="Fic"/>
    <property type="match status" value="1"/>
</dbReference>
<name>A0ABM8ICX4_9FIRM</name>
<keyword evidence="3" id="KW-1185">Reference proteome</keyword>
<sequence length="353" mass="39959">MRKFDYSFLNNGLLPANLVNLTSNISALKTMAGIRKEEYAQVFTELEAVAKVQSIKSSNAIEGIVTSDERIAAIVNQNSAPLNHNEAEIAGYRDALNEIHLGFEHIDFRENDILRLHEMMMSLTGYEYGGQYKTEDNVILEVDAEGNRRVRFRPIPAEETPKAMEQLELAYMEARSDANINQLLLIPCVILDFLCIHPFRDGNGRMSRLLSLLLLYKNGFDAGKYVSFEEQINHYKAYYYEALRQSSEGWETNENSYFPFVENFLSTLYMCYKELDKRFAVVHGKKITKKARVEATVLNSLTPISKAEICKILPDVSPTTVEAVLGAMVKSGAVKRIGSSRATRYIKANEYGC</sequence>
<dbReference type="Proteomes" id="UP001305815">
    <property type="component" value="Chromosome"/>
</dbReference>
<dbReference type="InterPro" id="IPR003812">
    <property type="entry name" value="Fido"/>
</dbReference>
<dbReference type="InterPro" id="IPR036388">
    <property type="entry name" value="WH-like_DNA-bd_sf"/>
</dbReference>
<dbReference type="InterPro" id="IPR040198">
    <property type="entry name" value="Fido_containing"/>
</dbReference>
<proteinExistence type="predicted"/>
<accession>A0ABM8ICX4</accession>
<dbReference type="PROSITE" id="PS51459">
    <property type="entry name" value="FIDO"/>
    <property type="match status" value="1"/>
</dbReference>
<dbReference type="GO" id="GO:0051301">
    <property type="term" value="P:cell division"/>
    <property type="evidence" value="ECO:0007669"/>
    <property type="project" value="UniProtKB-KW"/>
</dbReference>
<dbReference type="PANTHER" id="PTHR13504:SF38">
    <property type="entry name" value="FIDO DOMAIN-CONTAINING PROTEIN"/>
    <property type="match status" value="1"/>
</dbReference>
<dbReference type="Gene3D" id="1.10.3290.10">
    <property type="entry name" value="Fido-like domain"/>
    <property type="match status" value="1"/>
</dbReference>
<evidence type="ECO:0000313" key="3">
    <source>
        <dbReference type="Proteomes" id="UP001305815"/>
    </source>
</evidence>
<keyword evidence="2" id="KW-0131">Cell cycle</keyword>
<reference evidence="3" key="1">
    <citation type="journal article" date="2023" name="Int. J. Syst. Evol. Microbiol.">
        <title>Claveliimonas bilis gen. nov., sp. nov., deoxycholic acid-producing bacteria isolated from human faeces, and reclassification of Sellimonas monacensis Zenner et al. 2021 as Claveliimonas monacensis comb. nov.</title>
        <authorList>
            <person name="Hisatomi A."/>
            <person name="Kastawa N.W.E.P.G."/>
            <person name="Song I."/>
            <person name="Ohkuma M."/>
            <person name="Fukiya S."/>
            <person name="Sakamoto M."/>
        </authorList>
    </citation>
    <scope>NUCLEOTIDE SEQUENCE [LARGE SCALE GENOMIC DNA]</scope>
    <source>
        <strain evidence="3">12BBH14</strain>
    </source>
</reference>
<gene>
    <name evidence="2" type="ORF">Lac1_23480</name>
</gene>
<dbReference type="RefSeq" id="WP_316265175.1">
    <property type="nucleotide sequence ID" value="NZ_AP027742.1"/>
</dbReference>
<dbReference type="EMBL" id="AP027742">
    <property type="protein sequence ID" value="BDZ78165.1"/>
    <property type="molecule type" value="Genomic_DNA"/>
</dbReference>
<dbReference type="InterPro" id="IPR036597">
    <property type="entry name" value="Fido-like_dom_sf"/>
</dbReference>
<evidence type="ECO:0000259" key="1">
    <source>
        <dbReference type="PROSITE" id="PS51459"/>
    </source>
</evidence>
<feature type="domain" description="Fido" evidence="1">
    <location>
        <begin position="108"/>
        <end position="263"/>
    </location>
</feature>
<protein>
    <submittedName>
        <fullName evidence="2">Cell division protein Fic</fullName>
    </submittedName>
</protein>